<dbReference type="InterPro" id="IPR050793">
    <property type="entry name" value="CMP-NeuNAc_synthase"/>
</dbReference>
<dbReference type="Gene3D" id="3.90.550.10">
    <property type="entry name" value="Spore Coat Polysaccharide Biosynthesis Protein SpsA, Chain A"/>
    <property type="match status" value="1"/>
</dbReference>
<name>A0A249KAK8_9ACTN</name>
<proteinExistence type="predicted"/>
<protein>
    <submittedName>
        <fullName evidence="1">N-acylneuraminate cytidylyltransferase</fullName>
    </submittedName>
</protein>
<keyword evidence="2" id="KW-1185">Reference proteome</keyword>
<dbReference type="Proteomes" id="UP000217171">
    <property type="component" value="Chromosome"/>
</dbReference>
<dbReference type="SUPFAM" id="SSF53448">
    <property type="entry name" value="Nucleotide-diphospho-sugar transferases"/>
    <property type="match status" value="1"/>
</dbReference>
<dbReference type="EMBL" id="CP016771">
    <property type="protein sequence ID" value="ASY13802.1"/>
    <property type="molecule type" value="Genomic_DNA"/>
</dbReference>
<evidence type="ECO:0000313" key="1">
    <source>
        <dbReference type="EMBL" id="ASY13802.1"/>
    </source>
</evidence>
<dbReference type="KEGG" id="nhi:B1s21160_05765"/>
<dbReference type="InterPro" id="IPR003329">
    <property type="entry name" value="Cytidylyl_trans"/>
</dbReference>
<reference evidence="1 2" key="1">
    <citation type="submission" date="2016-07" db="EMBL/GenBank/DDBJ databases">
        <title>High microdiversification within the ubiquitous acI lineage of Actinobacteria.</title>
        <authorList>
            <person name="Neuenschwander S.M."/>
            <person name="Salcher M."/>
            <person name="Ghai R."/>
            <person name="Pernthaler J."/>
        </authorList>
    </citation>
    <scope>NUCLEOTIDE SEQUENCE [LARGE SCALE GENOMIC DNA]</scope>
    <source>
        <strain evidence="1">MMS-21-160</strain>
    </source>
</reference>
<gene>
    <name evidence="1" type="ORF">B1s21160_05765</name>
</gene>
<keyword evidence="1" id="KW-0808">Transferase</keyword>
<organism evidence="1 2">
    <name type="scientific">Candidatus Nanopelagicus hibericus</name>
    <dbReference type="NCBI Taxonomy" id="1884915"/>
    <lineage>
        <taxon>Bacteria</taxon>
        <taxon>Bacillati</taxon>
        <taxon>Actinomycetota</taxon>
        <taxon>Actinomycetes</taxon>
        <taxon>Candidatus Nanopelagicales</taxon>
        <taxon>Candidatus Nanopelagicaceae</taxon>
        <taxon>Candidatus Nanopelagicus</taxon>
    </lineage>
</organism>
<dbReference type="InterPro" id="IPR029044">
    <property type="entry name" value="Nucleotide-diphossugar_trans"/>
</dbReference>
<dbReference type="PANTHER" id="PTHR21485">
    <property type="entry name" value="HAD SUPERFAMILY MEMBERS CMAS AND KDSC"/>
    <property type="match status" value="1"/>
</dbReference>
<dbReference type="PANTHER" id="PTHR21485:SF6">
    <property type="entry name" value="N-ACYLNEURAMINATE CYTIDYLYLTRANSFERASE-RELATED"/>
    <property type="match status" value="1"/>
</dbReference>
<accession>A0A249KAK8</accession>
<dbReference type="OrthoDB" id="9805604at2"/>
<dbReference type="Pfam" id="PF02348">
    <property type="entry name" value="CTP_transf_3"/>
    <property type="match status" value="1"/>
</dbReference>
<dbReference type="AlphaFoldDB" id="A0A249KAK8"/>
<dbReference type="RefSeq" id="WP_095672775.1">
    <property type="nucleotide sequence ID" value="NZ_CP016771.1"/>
</dbReference>
<dbReference type="CDD" id="cd02513">
    <property type="entry name" value="CMP-NeuAc_Synthase"/>
    <property type="match status" value="1"/>
</dbReference>
<dbReference type="GO" id="GO:0008781">
    <property type="term" value="F:N-acylneuraminate cytidylyltransferase activity"/>
    <property type="evidence" value="ECO:0007669"/>
    <property type="project" value="TreeGrafter"/>
</dbReference>
<sequence length="232" mass="25829">MKRLATICARKNSKGLPGKNKLLLNGTPLYAIAISQAVKTEYFTSITVSTDDEEILENSLLYGADLTVNRPPILTTDQAGKPETILHALLETEKELGISYDVVVDLDVTSPLRKVEDIKGAIDMLELNKVSSVVSACISHRNPYFNILEIDSKGKISVSKTVNPPYLSRQLSPKSFDMNAAVHVWNTQALKSNPIVIFNDSLIYEMPEKRSRDIDTELDFEIVKFLSENSNK</sequence>
<evidence type="ECO:0000313" key="2">
    <source>
        <dbReference type="Proteomes" id="UP000217171"/>
    </source>
</evidence>
<keyword evidence="1" id="KW-0548">Nucleotidyltransferase</keyword>